<proteinExistence type="predicted"/>
<evidence type="ECO:0000256" key="1">
    <source>
        <dbReference type="ARBA" id="ARBA00022801"/>
    </source>
</evidence>
<dbReference type="GO" id="GO:0016787">
    <property type="term" value="F:hydrolase activity"/>
    <property type="evidence" value="ECO:0007669"/>
    <property type="project" value="UniProtKB-KW"/>
</dbReference>
<feature type="domain" description="SMP-30/Gluconolactonase/LRE-like region" evidence="2">
    <location>
        <begin position="18"/>
        <end position="256"/>
    </location>
</feature>
<dbReference type="PANTHER" id="PTHR47572">
    <property type="entry name" value="LIPOPROTEIN-RELATED"/>
    <property type="match status" value="1"/>
</dbReference>
<protein>
    <submittedName>
        <fullName evidence="3">Sugar lactone lactonase YvrE</fullName>
    </submittedName>
</protein>
<dbReference type="InterPro" id="IPR011042">
    <property type="entry name" value="6-blade_b-propeller_TolB-like"/>
</dbReference>
<reference evidence="3 4" key="1">
    <citation type="submission" date="2017-06" db="EMBL/GenBank/DDBJ databases">
        <authorList>
            <person name="Kim H.J."/>
            <person name="Triplett B.A."/>
        </authorList>
    </citation>
    <scope>NUCLEOTIDE SEQUENCE [LARGE SCALE GENOMIC DNA]</scope>
    <source>
        <strain evidence="3 4">U15</strain>
    </source>
</reference>
<dbReference type="SUPFAM" id="SSF63829">
    <property type="entry name" value="Calcium-dependent phosphotriesterase"/>
    <property type="match status" value="1"/>
</dbReference>
<evidence type="ECO:0000259" key="2">
    <source>
        <dbReference type="Pfam" id="PF08450"/>
    </source>
</evidence>
<dbReference type="InterPro" id="IPR051262">
    <property type="entry name" value="SMP-30/CGR1_Lactonase"/>
</dbReference>
<dbReference type="OrthoDB" id="9031811at2"/>
<evidence type="ECO:0000313" key="4">
    <source>
        <dbReference type="Proteomes" id="UP000198284"/>
    </source>
</evidence>
<dbReference type="EMBL" id="FZOT01000010">
    <property type="protein sequence ID" value="SNS97199.1"/>
    <property type="molecule type" value="Genomic_DNA"/>
</dbReference>
<dbReference type="Pfam" id="PF08450">
    <property type="entry name" value="SGL"/>
    <property type="match status" value="1"/>
</dbReference>
<keyword evidence="1" id="KW-0378">Hydrolase</keyword>
<keyword evidence="4" id="KW-1185">Reference proteome</keyword>
<dbReference type="InterPro" id="IPR013658">
    <property type="entry name" value="SGL"/>
</dbReference>
<dbReference type="Proteomes" id="UP000198284">
    <property type="component" value="Unassembled WGS sequence"/>
</dbReference>
<dbReference type="PANTHER" id="PTHR47572:SF4">
    <property type="entry name" value="LACTONASE DRP35"/>
    <property type="match status" value="1"/>
</dbReference>
<evidence type="ECO:0000313" key="3">
    <source>
        <dbReference type="EMBL" id="SNS97199.1"/>
    </source>
</evidence>
<accession>A0A239IUF2</accession>
<dbReference type="Gene3D" id="2.120.10.30">
    <property type="entry name" value="TolB, C-terminal domain"/>
    <property type="match status" value="1"/>
</dbReference>
<gene>
    <name evidence="3" type="ORF">SAMN06265795_110130</name>
</gene>
<dbReference type="AlphaFoldDB" id="A0A239IUF2"/>
<name>A0A239IUF2_9BURK</name>
<sequence length="285" mass="30754">MNPSATSGPTLLVDGLAFAEAPRWHRNRLWFSDFHTERIHCLDEDGALQTVATVPGRPSGLGWLPDGRLLAVSMHNRSVLRREGDGWVTHAALDHLAPCDCNDMVVDARGRAYVGNFGFDLMAKEAPRPTVLIMVSPEGEASIAAADLLFPNGCIITPDGGTLIVAETFGQRLTAFDIAADGGLRRRRIWADLPGVSPDGICLDAEGAVWVASPPTREFLRVREGGEILQRIPVERQAIACALGGADRRTLYLVTGRVSNAQRALSDRTGRIHALRVEVPGDGLP</sequence>
<dbReference type="RefSeq" id="WP_089400192.1">
    <property type="nucleotide sequence ID" value="NZ_FZOT01000010.1"/>
</dbReference>
<organism evidence="3 4">
    <name type="scientific">Noviherbaspirillum humi</name>
    <dbReference type="NCBI Taxonomy" id="1688639"/>
    <lineage>
        <taxon>Bacteria</taxon>
        <taxon>Pseudomonadati</taxon>
        <taxon>Pseudomonadota</taxon>
        <taxon>Betaproteobacteria</taxon>
        <taxon>Burkholderiales</taxon>
        <taxon>Oxalobacteraceae</taxon>
        <taxon>Noviherbaspirillum</taxon>
    </lineage>
</organism>